<organism evidence="1 2">
    <name type="scientific">Afipia felis</name>
    <name type="common">Cat scratch disease bacillus</name>
    <dbReference type="NCBI Taxonomy" id="1035"/>
    <lineage>
        <taxon>Bacteria</taxon>
        <taxon>Pseudomonadati</taxon>
        <taxon>Pseudomonadota</taxon>
        <taxon>Alphaproteobacteria</taxon>
        <taxon>Hyphomicrobiales</taxon>
        <taxon>Nitrobacteraceae</taxon>
        <taxon>Afipia</taxon>
    </lineage>
</organism>
<dbReference type="EMBL" id="CCAZ020000001">
    <property type="protein sequence ID" value="CEG06847.1"/>
    <property type="molecule type" value="Genomic_DNA"/>
</dbReference>
<protein>
    <submittedName>
        <fullName evidence="1">Uncharacterized protein</fullName>
    </submittedName>
</protein>
<dbReference type="STRING" id="1035.BN961_00218"/>
<evidence type="ECO:0000313" key="1">
    <source>
        <dbReference type="EMBL" id="CEG06847.1"/>
    </source>
</evidence>
<accession>A0A090MKL3</accession>
<evidence type="ECO:0000313" key="2">
    <source>
        <dbReference type="Proteomes" id="UP000035762"/>
    </source>
</evidence>
<comment type="caution">
    <text evidence="1">The sequence shown here is derived from an EMBL/GenBank/DDBJ whole genome shotgun (WGS) entry which is preliminary data.</text>
</comment>
<sequence length="50" mass="5481">MIAISRNPSCQISDALAWAYSSELRARAASRAFSARVTALLIWLTENGLQ</sequence>
<proteinExistence type="predicted"/>
<keyword evidence="2" id="KW-1185">Reference proteome</keyword>
<dbReference type="Proteomes" id="UP000035762">
    <property type="component" value="Unassembled WGS sequence"/>
</dbReference>
<gene>
    <name evidence="1" type="ORF">BN961_00218</name>
</gene>
<dbReference type="AlphaFoldDB" id="A0A090MKL3"/>
<name>A0A090MKL3_AFIFE</name>
<reference evidence="1 2" key="1">
    <citation type="journal article" date="2014" name="Genome Announc.">
        <title>Genome Sequence of Afipia felis Strain 76713, Isolated in Hospital Water Using an Amoeba Co-Culture Procedure.</title>
        <authorList>
            <person name="Benamar S."/>
            <person name="La Scola B."/>
            <person name="Croce O."/>
        </authorList>
    </citation>
    <scope>NUCLEOTIDE SEQUENCE [LARGE SCALE GENOMIC DNA]</scope>
    <source>
        <strain evidence="1 2">76713</strain>
    </source>
</reference>